<dbReference type="InterPro" id="IPR012779">
    <property type="entry name" value="Peptidase_M1_pepN"/>
</dbReference>
<dbReference type="CDD" id="cd09600">
    <property type="entry name" value="M1_APN"/>
    <property type="match status" value="1"/>
</dbReference>
<dbReference type="Pfam" id="PF01433">
    <property type="entry name" value="Peptidase_M1"/>
    <property type="match status" value="1"/>
</dbReference>
<evidence type="ECO:0000256" key="8">
    <source>
        <dbReference type="ARBA" id="ARBA00022723"/>
    </source>
</evidence>
<comment type="similarity">
    <text evidence="3">Belongs to the peptidase M1 family.</text>
</comment>
<dbReference type="Gene3D" id="1.10.390.10">
    <property type="entry name" value="Neutral Protease Domain 2"/>
    <property type="match status" value="1"/>
</dbReference>
<dbReference type="FunFam" id="3.30.2010.30:FF:000002">
    <property type="entry name" value="Putative aminopeptidase N"/>
    <property type="match status" value="1"/>
</dbReference>
<dbReference type="GO" id="GO:0008237">
    <property type="term" value="F:metallopeptidase activity"/>
    <property type="evidence" value="ECO:0007669"/>
    <property type="project" value="UniProtKB-UniRule"/>
</dbReference>
<dbReference type="PRINTS" id="PR00756">
    <property type="entry name" value="ALADIPTASE"/>
</dbReference>
<dbReference type="InterPro" id="IPR001930">
    <property type="entry name" value="Peptidase_M1"/>
</dbReference>
<dbReference type="Pfam" id="PF11940">
    <property type="entry name" value="DUF3458"/>
    <property type="match status" value="1"/>
</dbReference>
<dbReference type="SUPFAM" id="SSF63737">
    <property type="entry name" value="Leukotriene A4 hydrolase N-terminal domain"/>
    <property type="match status" value="1"/>
</dbReference>
<dbReference type="GO" id="GO:0016285">
    <property type="term" value="F:alanyl aminopeptidase activity"/>
    <property type="evidence" value="ECO:0007669"/>
    <property type="project" value="UniProtKB-EC"/>
</dbReference>
<dbReference type="Gene3D" id="3.30.2010.30">
    <property type="match status" value="1"/>
</dbReference>
<evidence type="ECO:0000256" key="11">
    <source>
        <dbReference type="ARBA" id="ARBA00023049"/>
    </source>
</evidence>
<keyword evidence="9" id="KW-0378">Hydrolase</keyword>
<dbReference type="FunFam" id="2.60.40.1840:FF:000001">
    <property type="entry name" value="Aminopeptidase N"/>
    <property type="match status" value="1"/>
</dbReference>
<dbReference type="AlphaFoldDB" id="A0A094IW09"/>
<protein>
    <recommendedName>
        <fullName evidence="5 13">Aminopeptidase N</fullName>
        <ecNumber evidence="4 13">3.4.11.2</ecNumber>
    </recommendedName>
</protein>
<keyword evidence="7" id="KW-0645">Protease</keyword>
<dbReference type="EMBL" id="JPER01000001">
    <property type="protein sequence ID" value="KFZ31850.1"/>
    <property type="molecule type" value="Genomic_DNA"/>
</dbReference>
<evidence type="ECO:0000256" key="6">
    <source>
        <dbReference type="ARBA" id="ARBA00022438"/>
    </source>
</evidence>
<evidence type="ECO:0000256" key="3">
    <source>
        <dbReference type="ARBA" id="ARBA00010136"/>
    </source>
</evidence>
<dbReference type="Pfam" id="PF17900">
    <property type="entry name" value="Peptidase_M1_N"/>
    <property type="match status" value="1"/>
</dbReference>
<proteinExistence type="inferred from homology"/>
<evidence type="ECO:0000256" key="4">
    <source>
        <dbReference type="ARBA" id="ARBA00012564"/>
    </source>
</evidence>
<dbReference type="InterPro" id="IPR014782">
    <property type="entry name" value="Peptidase_M1_dom"/>
</dbReference>
<dbReference type="Proteomes" id="UP000054363">
    <property type="component" value="Unassembled WGS sequence"/>
</dbReference>
<evidence type="ECO:0000256" key="12">
    <source>
        <dbReference type="ARBA" id="ARBA00059739"/>
    </source>
</evidence>
<dbReference type="InterPro" id="IPR045357">
    <property type="entry name" value="Aminopeptidase_N-like_N"/>
</dbReference>
<feature type="domain" description="Peptidase M1 alanyl aminopeptidase Ig-like fold" evidence="15">
    <location>
        <begin position="445"/>
        <end position="551"/>
    </location>
</feature>
<evidence type="ECO:0000259" key="15">
    <source>
        <dbReference type="Pfam" id="PF11940"/>
    </source>
</evidence>
<evidence type="ECO:0000256" key="13">
    <source>
        <dbReference type="NCBIfam" id="TIGR02414"/>
    </source>
</evidence>
<dbReference type="SUPFAM" id="SSF55486">
    <property type="entry name" value="Metalloproteases ('zincins'), catalytic domain"/>
    <property type="match status" value="1"/>
</dbReference>
<dbReference type="GO" id="GO:0006508">
    <property type="term" value="P:proteolysis"/>
    <property type="evidence" value="ECO:0007669"/>
    <property type="project" value="UniProtKB-UniRule"/>
</dbReference>
<dbReference type="Pfam" id="PF17432">
    <property type="entry name" value="DUF3458_C"/>
    <property type="match status" value="1"/>
</dbReference>
<dbReference type="OrthoDB" id="100605at2"/>
<feature type="domain" description="Peptidase M1 membrane alanine aminopeptidase" evidence="14">
    <location>
        <begin position="226"/>
        <end position="439"/>
    </location>
</feature>
<dbReference type="Gene3D" id="2.60.40.1730">
    <property type="entry name" value="tricorn interacting facor f3 domain"/>
    <property type="match status" value="1"/>
</dbReference>
<dbReference type="Gene3D" id="1.25.50.10">
    <property type="entry name" value="Peptidase M1, alanyl aminopeptidase, C-terminal domain"/>
    <property type="match status" value="1"/>
</dbReference>
<evidence type="ECO:0000256" key="5">
    <source>
        <dbReference type="ARBA" id="ARBA00015611"/>
    </source>
</evidence>
<dbReference type="FunFam" id="2.60.40.1730:FF:000005">
    <property type="entry name" value="Aminopeptidase N"/>
    <property type="match status" value="1"/>
</dbReference>
<gene>
    <name evidence="18" type="primary">pepN</name>
    <name evidence="18" type="ORF">IDSA_03970</name>
</gene>
<evidence type="ECO:0000259" key="16">
    <source>
        <dbReference type="Pfam" id="PF17432"/>
    </source>
</evidence>
<evidence type="ECO:0000256" key="7">
    <source>
        <dbReference type="ARBA" id="ARBA00022670"/>
    </source>
</evidence>
<evidence type="ECO:0000313" key="18">
    <source>
        <dbReference type="EMBL" id="KFZ31850.1"/>
    </source>
</evidence>
<keyword evidence="10" id="KW-0862">Zinc</keyword>
<dbReference type="InterPro" id="IPR024601">
    <property type="entry name" value="Peptidase_M1_pepN_C"/>
</dbReference>
<accession>A0A094IW09</accession>
<evidence type="ECO:0000256" key="9">
    <source>
        <dbReference type="ARBA" id="ARBA00022801"/>
    </source>
</evidence>
<dbReference type="eggNOG" id="COG0308">
    <property type="taxonomic scope" value="Bacteria"/>
</dbReference>
<keyword evidence="11" id="KW-0482">Metalloprotease</keyword>
<name>A0A094IW09_9GAMM</name>
<keyword evidence="19" id="KW-1185">Reference proteome</keyword>
<feature type="domain" description="Aminopeptidase N-like N-terminal" evidence="17">
    <location>
        <begin position="94"/>
        <end position="187"/>
    </location>
</feature>
<dbReference type="FunFam" id="1.10.390.10:FF:000002">
    <property type="entry name" value="Aminopeptidase N"/>
    <property type="match status" value="1"/>
</dbReference>
<evidence type="ECO:0000259" key="17">
    <source>
        <dbReference type="Pfam" id="PF17900"/>
    </source>
</evidence>
<reference evidence="18 19" key="1">
    <citation type="submission" date="2014-06" db="EMBL/GenBank/DDBJ databases">
        <title>The draft genome sequence of Idiomarina salinarum ISL-52.</title>
        <authorList>
            <person name="Du J."/>
            <person name="Shao Z."/>
        </authorList>
    </citation>
    <scope>NUCLEOTIDE SEQUENCE [LARGE SCALE GENOMIC DNA]</scope>
    <source>
        <strain evidence="18 19">ISL-52</strain>
    </source>
</reference>
<evidence type="ECO:0000256" key="1">
    <source>
        <dbReference type="ARBA" id="ARBA00000098"/>
    </source>
</evidence>
<comment type="cofactor">
    <cofactor evidence="2">
        <name>Zn(2+)</name>
        <dbReference type="ChEBI" id="CHEBI:29105"/>
    </cofactor>
</comment>
<evidence type="ECO:0000259" key="14">
    <source>
        <dbReference type="Pfam" id="PF01433"/>
    </source>
</evidence>
<dbReference type="InterPro" id="IPR027268">
    <property type="entry name" value="Peptidase_M4/M1_CTD_sf"/>
</dbReference>
<evidence type="ECO:0000313" key="19">
    <source>
        <dbReference type="Proteomes" id="UP000054363"/>
    </source>
</evidence>
<dbReference type="NCBIfam" id="TIGR02414">
    <property type="entry name" value="pepN_proteo"/>
    <property type="match status" value="1"/>
</dbReference>
<feature type="domain" description="Peptidase M1 alanyl aminopeptidase C-terminal" evidence="16">
    <location>
        <begin position="557"/>
        <end position="872"/>
    </location>
</feature>
<evidence type="ECO:0000256" key="10">
    <source>
        <dbReference type="ARBA" id="ARBA00022833"/>
    </source>
</evidence>
<comment type="function">
    <text evidence="12">Aminopeptidase N is involved in the degradation of intracellular peptides generated by protein breakdown during normal growth as well as in response to nutrient starvation.</text>
</comment>
<comment type="caution">
    <text evidence="18">The sequence shown here is derived from an EMBL/GenBank/DDBJ whole genome shotgun (WGS) entry which is preliminary data.</text>
</comment>
<dbReference type="PANTHER" id="PTHR46322">
    <property type="entry name" value="PUROMYCIN-SENSITIVE AMINOPEPTIDASE"/>
    <property type="match status" value="1"/>
</dbReference>
<dbReference type="GO" id="GO:0008270">
    <property type="term" value="F:zinc ion binding"/>
    <property type="evidence" value="ECO:0007669"/>
    <property type="project" value="InterPro"/>
</dbReference>
<dbReference type="InterPro" id="IPR037144">
    <property type="entry name" value="Peptidase_M1_pepN_C_sf"/>
</dbReference>
<evidence type="ECO:0000256" key="2">
    <source>
        <dbReference type="ARBA" id="ARBA00001947"/>
    </source>
</evidence>
<dbReference type="Gene3D" id="2.60.40.1840">
    <property type="match status" value="1"/>
</dbReference>
<dbReference type="PANTHER" id="PTHR46322:SF1">
    <property type="entry name" value="PUROMYCIN-SENSITIVE AMINOPEPTIDASE"/>
    <property type="match status" value="1"/>
</dbReference>
<dbReference type="InterPro" id="IPR038438">
    <property type="entry name" value="PepN_Ig-like_sf"/>
</dbReference>
<dbReference type="EC" id="3.4.11.2" evidence="4 13"/>
<keyword evidence="8" id="KW-0479">Metal-binding</keyword>
<organism evidence="18 19">
    <name type="scientific">Pseudidiomarina salinarum</name>
    <dbReference type="NCBI Taxonomy" id="435908"/>
    <lineage>
        <taxon>Bacteria</taxon>
        <taxon>Pseudomonadati</taxon>
        <taxon>Pseudomonadota</taxon>
        <taxon>Gammaproteobacteria</taxon>
        <taxon>Alteromonadales</taxon>
        <taxon>Idiomarinaceae</taxon>
        <taxon>Pseudidiomarina</taxon>
    </lineage>
</organism>
<keyword evidence="6 18" id="KW-0031">Aminopeptidase</keyword>
<comment type="catalytic activity">
    <reaction evidence="1">
        <text>Release of an N-terminal amino acid, Xaa-|-Yaa- from a peptide, amide or arylamide. Xaa is preferably Ala, but may be most amino acids including Pro (slow action). When a terminal hydrophobic residue is followed by a prolyl residue, the two may be released as an intact Xaa-Pro dipeptide.</text>
        <dbReference type="EC" id="3.4.11.2"/>
    </reaction>
</comment>
<dbReference type="InterPro" id="IPR042097">
    <property type="entry name" value="Aminopeptidase_N-like_N_sf"/>
</dbReference>
<dbReference type="STRING" id="435908.IDSA_03970"/>
<dbReference type="MEROPS" id="M01.005"/>
<dbReference type="InterPro" id="IPR035414">
    <property type="entry name" value="Peptidase_M1_pepN_Ig-like"/>
</dbReference>
<dbReference type="RefSeq" id="WP_034774378.1">
    <property type="nucleotide sequence ID" value="NZ_JPER01000001.1"/>
</dbReference>
<sequence length="874" mass="98770">MLTTEHQAKYRSDYRAPAFTIETVELTFHLHEKQTRVINSMRIQRQTPGAFELDGEQLKLVRIELDGSPLTPDDYQLTATGLILDGVPDSFLLTIETEIDPASNTALEGLYKSDGAFCTQCEAEGFRRITYYLDRPDVLAVFTTTIIADKARYPYLLSNGNRVGQGEGENGQHWITWHDPFPKPAYLFALVAGDFDVHKDTFKTVSGRTIDLHIFVDRGNLERARYAMTALQNSMRWDEQRFGLEYDLDIYMIVAVDFFNMGAMENKGLNIFNSRYVLADQQTATDQDFLAVESVIGHEYFHNWTGNRITCRDWFQLSLKEGLTVFRDQEFSSDLGSRAVNRIQDIRIIRSHQFNEDASPMAHPIRPDKVIEMNNFYTVTVYNKGAEVIRMLHTLLGEEGFQRGMRRYVECHDGQAVTCEDFVAAMEQANNRDFSLFRRWYSQAGTPMVSVRSEFNSATGQVTLSLQQQTPATAGQTDKHPVHIPLLLSAYDKEGQPLTLQTDSGSLTRHESGSYLLELTDAEQTFVLTGLSEAPVFSLLENFSAPVRLNYHQPLSELLVLLAHAEAEVTRWEAAQSIYLQLLKEAITSNQDICLTDELIAALKRLARADIDPALRALALSPPTAEELAEHYPAEIPVTAIAAACRQLKQAIATALQHDFKALYENYCQSDYELSGTAIAARSLCNLSLYYLCLAAPDQYSKQLVQHFRGANNMTDQQAALQTAVHLNLPCKQELLSAFGQQWQDEPLVLDKWFAVQASSPYEASVEQVSELQGHRRFTLTNPNRVYSLLATFSRNLVGFHHPDGTGYKLIGNVIAQLNSTNPQVASRLLTPFTQWRRFDSSRQKLMRHELERLQQLPDLAADLAEKIESSLEP</sequence>